<dbReference type="STRING" id="559515.M4BA20"/>
<dbReference type="Proteomes" id="UP000011713">
    <property type="component" value="Unassembled WGS sequence"/>
</dbReference>
<keyword evidence="3" id="KW-1185">Reference proteome</keyword>
<evidence type="ECO:0000313" key="3">
    <source>
        <dbReference type="Proteomes" id="UP000011713"/>
    </source>
</evidence>
<evidence type="ECO:0000313" key="2">
    <source>
        <dbReference type="EnsemblProtists" id="HpaP803130"/>
    </source>
</evidence>
<feature type="region of interest" description="Disordered" evidence="1">
    <location>
        <begin position="1"/>
        <end position="25"/>
    </location>
</feature>
<dbReference type="AlphaFoldDB" id="M4BA20"/>
<dbReference type="HOGENOM" id="CLU_2502721_0_0_1"/>
<reference evidence="2" key="2">
    <citation type="submission" date="2015-06" db="UniProtKB">
        <authorList>
            <consortium name="EnsemblProtists"/>
        </authorList>
    </citation>
    <scope>IDENTIFICATION</scope>
    <source>
        <strain evidence="2">Emoy2</strain>
    </source>
</reference>
<organism evidence="2 3">
    <name type="scientific">Hyaloperonospora arabidopsidis (strain Emoy2)</name>
    <name type="common">Downy mildew agent</name>
    <name type="synonym">Peronospora arabidopsidis</name>
    <dbReference type="NCBI Taxonomy" id="559515"/>
    <lineage>
        <taxon>Eukaryota</taxon>
        <taxon>Sar</taxon>
        <taxon>Stramenopiles</taxon>
        <taxon>Oomycota</taxon>
        <taxon>Peronosporomycetes</taxon>
        <taxon>Peronosporales</taxon>
        <taxon>Peronosporaceae</taxon>
        <taxon>Hyaloperonospora</taxon>
    </lineage>
</organism>
<dbReference type="VEuPathDB" id="FungiDB:HpaG803130"/>
<proteinExistence type="predicted"/>
<sequence>MTSGPEGSNAAATAKAKSAAKEQSIAQEREMVQQKLDEIVAFECMFCGEVMIKSIHLFHHTGRRGERRQRVGHLTAAWQLTMLPPK</sequence>
<dbReference type="EMBL" id="JH598048">
    <property type="status" value="NOT_ANNOTATED_CDS"/>
    <property type="molecule type" value="Genomic_DNA"/>
</dbReference>
<name>M4BA20_HYAAE</name>
<reference evidence="3" key="1">
    <citation type="journal article" date="2010" name="Science">
        <title>Signatures of adaptation to obligate biotrophy in the Hyaloperonospora arabidopsidis genome.</title>
        <authorList>
            <person name="Baxter L."/>
            <person name="Tripathy S."/>
            <person name="Ishaque N."/>
            <person name="Boot N."/>
            <person name="Cabral A."/>
            <person name="Kemen E."/>
            <person name="Thines M."/>
            <person name="Ah-Fong A."/>
            <person name="Anderson R."/>
            <person name="Badejoko W."/>
            <person name="Bittner-Eddy P."/>
            <person name="Boore J.L."/>
            <person name="Chibucos M.C."/>
            <person name="Coates M."/>
            <person name="Dehal P."/>
            <person name="Delehaunty K."/>
            <person name="Dong S."/>
            <person name="Downton P."/>
            <person name="Dumas B."/>
            <person name="Fabro G."/>
            <person name="Fronick C."/>
            <person name="Fuerstenberg S.I."/>
            <person name="Fulton L."/>
            <person name="Gaulin E."/>
            <person name="Govers F."/>
            <person name="Hughes L."/>
            <person name="Humphray S."/>
            <person name="Jiang R.H."/>
            <person name="Judelson H."/>
            <person name="Kamoun S."/>
            <person name="Kyung K."/>
            <person name="Meijer H."/>
            <person name="Minx P."/>
            <person name="Morris P."/>
            <person name="Nelson J."/>
            <person name="Phuntumart V."/>
            <person name="Qutob D."/>
            <person name="Rehmany A."/>
            <person name="Rougon-Cardoso A."/>
            <person name="Ryden P."/>
            <person name="Torto-Alalibo T."/>
            <person name="Studholme D."/>
            <person name="Wang Y."/>
            <person name="Win J."/>
            <person name="Wood J."/>
            <person name="Clifton S.W."/>
            <person name="Rogers J."/>
            <person name="Van den Ackerveken G."/>
            <person name="Jones J.D."/>
            <person name="McDowell J.M."/>
            <person name="Beynon J."/>
            <person name="Tyler B.M."/>
        </authorList>
    </citation>
    <scope>NUCLEOTIDE SEQUENCE [LARGE SCALE GENOMIC DNA]</scope>
    <source>
        <strain evidence="3">Emoy2</strain>
    </source>
</reference>
<evidence type="ECO:0000256" key="1">
    <source>
        <dbReference type="SAM" id="MobiDB-lite"/>
    </source>
</evidence>
<dbReference type="EnsemblProtists" id="HpaT803130">
    <property type="protein sequence ID" value="HpaP803130"/>
    <property type="gene ID" value="HpaG803130"/>
</dbReference>
<dbReference type="InParanoid" id="M4BA20"/>
<accession>M4BA20</accession>
<protein>
    <submittedName>
        <fullName evidence="2">Uncharacterized protein</fullName>
    </submittedName>
</protein>